<sequence length="407" mass="45054">MDDMSPMDISALTQSMHLKRLLGTIQMTALKQHGRFTDKDPTKLNERLALLKKVDGNDGTELSVNRQIADELFEGDILLSREQAQQILREIENIPPIKRKLTRQINPDPNTFWTDLTIAYTVQANDAALLQAVQAAQRHISSLTCIRFAYYNDPTVLIGKKDYMEYSRQSGCWSMVGRQGGSQLISIGFGCESDAKMINMRYCSKICAAELACANGGYTNPNNCNRCLCPDGYSGALCDEHPTSESPNCLNTGALMAGQFPGNISTLSLTPNTNCYWKILPDSADNRVVVTVKKLEFPCEETCSNYVEVKAKQDKIATGARLCCAIPATIYADIGTEVLIILNIVDDFDGNYTGFEIEYKTISGSALLDKPPPVPLAAIDQECFARIFAPYEMSSQLPPYAAFLFRR</sequence>
<keyword evidence="6" id="KW-0482">Metalloprotease</keyword>
<dbReference type="InterPro" id="IPR001506">
    <property type="entry name" value="Peptidase_M12A"/>
</dbReference>
<dbReference type="SUPFAM" id="SSF55486">
    <property type="entry name" value="Metalloproteases ('zincins'), catalytic domain"/>
    <property type="match status" value="1"/>
</dbReference>
<evidence type="ECO:0000259" key="10">
    <source>
        <dbReference type="PROSITE" id="PS51864"/>
    </source>
</evidence>
<feature type="domain" description="CUB" evidence="9">
    <location>
        <begin position="238"/>
        <end position="362"/>
    </location>
</feature>
<comment type="caution">
    <text evidence="8">Lacks conserved residue(s) required for the propagation of feature annotation.</text>
</comment>
<keyword evidence="4" id="KW-0378">Hydrolase</keyword>
<evidence type="ECO:0000313" key="11">
    <source>
        <dbReference type="Proteomes" id="UP000050741"/>
    </source>
</evidence>
<keyword evidence="1" id="KW-0245">EGF-like domain</keyword>
<evidence type="ECO:0000256" key="3">
    <source>
        <dbReference type="ARBA" id="ARBA00022723"/>
    </source>
</evidence>
<dbReference type="InterPro" id="IPR035914">
    <property type="entry name" value="Sperma_CUB_dom_sf"/>
</dbReference>
<evidence type="ECO:0000256" key="6">
    <source>
        <dbReference type="ARBA" id="ARBA00023049"/>
    </source>
</evidence>
<dbReference type="SUPFAM" id="SSF49854">
    <property type="entry name" value="Spermadhesin, CUB domain"/>
    <property type="match status" value="1"/>
</dbReference>
<keyword evidence="11" id="KW-1185">Reference proteome</keyword>
<keyword evidence="2" id="KW-0645">Protease</keyword>
<keyword evidence="3" id="KW-0479">Metal-binding</keyword>
<reference evidence="11" key="2">
    <citation type="submission" date="2014-05" db="EMBL/GenBank/DDBJ databases">
        <title>The genome and life-stage specific transcriptomes of Globodera pallida elucidate key aspects of plant parasitism by a cyst nematode.</title>
        <authorList>
            <person name="Cotton J.A."/>
            <person name="Lilley C.J."/>
            <person name="Jones L.M."/>
            <person name="Kikuchi T."/>
            <person name="Reid A.J."/>
            <person name="Thorpe P."/>
            <person name="Tsai I.J."/>
            <person name="Beasley H."/>
            <person name="Blok V."/>
            <person name="Cock P.J.A."/>
            <person name="Van den Akker S.E."/>
            <person name="Holroyd N."/>
            <person name="Hunt M."/>
            <person name="Mantelin S."/>
            <person name="Naghra H."/>
            <person name="Pain A."/>
            <person name="Palomares-Rius J.E."/>
            <person name="Zarowiecki M."/>
            <person name="Berriman M."/>
            <person name="Jones J.T."/>
            <person name="Urwin P.E."/>
        </authorList>
    </citation>
    <scope>NUCLEOTIDE SEQUENCE [LARGE SCALE GENOMIC DNA]</scope>
    <source>
        <strain evidence="11">Lindley</strain>
    </source>
</reference>
<evidence type="ECO:0000259" key="9">
    <source>
        <dbReference type="PROSITE" id="PS01180"/>
    </source>
</evidence>
<reference evidence="12" key="3">
    <citation type="submission" date="2016-06" db="UniProtKB">
        <authorList>
            <consortium name="WormBaseParasite"/>
        </authorList>
    </citation>
    <scope>IDENTIFICATION</scope>
</reference>
<proteinExistence type="predicted"/>
<name>A0A183BZ69_GLOPA</name>
<dbReference type="InterPro" id="IPR024079">
    <property type="entry name" value="MetalloPept_cat_dom_sf"/>
</dbReference>
<evidence type="ECO:0000256" key="5">
    <source>
        <dbReference type="ARBA" id="ARBA00022833"/>
    </source>
</evidence>
<keyword evidence="7" id="KW-1015">Disulfide bond</keyword>
<dbReference type="InterPro" id="IPR000742">
    <property type="entry name" value="EGF"/>
</dbReference>
<dbReference type="AlphaFoldDB" id="A0A183BZ69"/>
<dbReference type="PANTHER" id="PTHR10127:SF780">
    <property type="entry name" value="METALLOENDOPEPTIDASE"/>
    <property type="match status" value="1"/>
</dbReference>
<evidence type="ECO:0000256" key="4">
    <source>
        <dbReference type="ARBA" id="ARBA00022801"/>
    </source>
</evidence>
<organism evidence="11 12">
    <name type="scientific">Globodera pallida</name>
    <name type="common">Potato cyst nematode worm</name>
    <name type="synonym">Heterodera pallida</name>
    <dbReference type="NCBI Taxonomy" id="36090"/>
    <lineage>
        <taxon>Eukaryota</taxon>
        <taxon>Metazoa</taxon>
        <taxon>Ecdysozoa</taxon>
        <taxon>Nematoda</taxon>
        <taxon>Chromadorea</taxon>
        <taxon>Rhabditida</taxon>
        <taxon>Tylenchina</taxon>
        <taxon>Tylenchomorpha</taxon>
        <taxon>Tylenchoidea</taxon>
        <taxon>Heteroderidae</taxon>
        <taxon>Heteroderinae</taxon>
        <taxon>Globodera</taxon>
    </lineage>
</organism>
<evidence type="ECO:0000256" key="8">
    <source>
        <dbReference type="PROSITE-ProRule" id="PRU00059"/>
    </source>
</evidence>
<dbReference type="Proteomes" id="UP000050741">
    <property type="component" value="Unassembled WGS sequence"/>
</dbReference>
<evidence type="ECO:0000256" key="1">
    <source>
        <dbReference type="ARBA" id="ARBA00022536"/>
    </source>
</evidence>
<dbReference type="Gene3D" id="3.40.390.10">
    <property type="entry name" value="Collagenase (Catalytic Domain)"/>
    <property type="match status" value="1"/>
</dbReference>
<protein>
    <submittedName>
        <fullName evidence="12">CUB domain-containing protein</fullName>
    </submittedName>
</protein>
<dbReference type="PROSITE" id="PS51864">
    <property type="entry name" value="ASTACIN"/>
    <property type="match status" value="1"/>
</dbReference>
<dbReference type="GO" id="GO:0046872">
    <property type="term" value="F:metal ion binding"/>
    <property type="evidence" value="ECO:0007669"/>
    <property type="project" value="UniProtKB-KW"/>
</dbReference>
<dbReference type="Gene3D" id="2.60.120.290">
    <property type="entry name" value="Spermadhesin, CUB domain"/>
    <property type="match status" value="1"/>
</dbReference>
<evidence type="ECO:0000313" key="12">
    <source>
        <dbReference type="WBParaSite" id="GPLIN_000591000"/>
    </source>
</evidence>
<dbReference type="PROSITE" id="PS01180">
    <property type="entry name" value="CUB"/>
    <property type="match status" value="1"/>
</dbReference>
<dbReference type="PANTHER" id="PTHR10127">
    <property type="entry name" value="DISCOIDIN, CUB, EGF, LAMININ , AND ZINC METALLOPROTEASE DOMAIN CONTAINING"/>
    <property type="match status" value="1"/>
</dbReference>
<evidence type="ECO:0000256" key="7">
    <source>
        <dbReference type="ARBA" id="ARBA00023157"/>
    </source>
</evidence>
<reference evidence="11" key="1">
    <citation type="submission" date="2013-12" db="EMBL/GenBank/DDBJ databases">
        <authorList>
            <person name="Aslett M."/>
        </authorList>
    </citation>
    <scope>NUCLEOTIDE SEQUENCE [LARGE SCALE GENOMIC DNA]</scope>
    <source>
        <strain evidence="11">Lindley</strain>
    </source>
</reference>
<evidence type="ECO:0000256" key="2">
    <source>
        <dbReference type="ARBA" id="ARBA00022670"/>
    </source>
</evidence>
<keyword evidence="5" id="KW-0862">Zinc</keyword>
<dbReference type="PROSITE" id="PS01186">
    <property type="entry name" value="EGF_2"/>
    <property type="match status" value="1"/>
</dbReference>
<dbReference type="PROSITE" id="PS00022">
    <property type="entry name" value="EGF_1"/>
    <property type="match status" value="1"/>
</dbReference>
<dbReference type="InterPro" id="IPR000859">
    <property type="entry name" value="CUB_dom"/>
</dbReference>
<dbReference type="WBParaSite" id="GPLIN_000591000">
    <property type="protein sequence ID" value="GPLIN_000591000"/>
    <property type="gene ID" value="GPLIN_000591000"/>
</dbReference>
<accession>A0A183BZ69</accession>
<dbReference type="GO" id="GO:0006508">
    <property type="term" value="P:proteolysis"/>
    <property type="evidence" value="ECO:0007669"/>
    <property type="project" value="UniProtKB-KW"/>
</dbReference>
<dbReference type="GO" id="GO:0004222">
    <property type="term" value="F:metalloendopeptidase activity"/>
    <property type="evidence" value="ECO:0007669"/>
    <property type="project" value="InterPro"/>
</dbReference>
<dbReference type="Pfam" id="PF01400">
    <property type="entry name" value="Astacin"/>
    <property type="match status" value="1"/>
</dbReference>
<feature type="domain" description="Peptidase M12A" evidence="10">
    <location>
        <begin position="103"/>
        <end position="193"/>
    </location>
</feature>